<dbReference type="PROSITE" id="PS50885">
    <property type="entry name" value="HAMP"/>
    <property type="match status" value="1"/>
</dbReference>
<feature type="domain" description="HAMP" evidence="13">
    <location>
        <begin position="131"/>
        <end position="184"/>
    </location>
</feature>
<evidence type="ECO:0000256" key="6">
    <source>
        <dbReference type="ARBA" id="ARBA00022692"/>
    </source>
</evidence>
<dbReference type="GO" id="GO:0000155">
    <property type="term" value="F:phosphorelay sensor kinase activity"/>
    <property type="evidence" value="ECO:0007669"/>
    <property type="project" value="InterPro"/>
</dbReference>
<evidence type="ECO:0000256" key="4">
    <source>
        <dbReference type="ARBA" id="ARBA00022553"/>
    </source>
</evidence>
<evidence type="ECO:0000256" key="7">
    <source>
        <dbReference type="ARBA" id="ARBA00022777"/>
    </source>
</evidence>
<dbReference type="PANTHER" id="PTHR45436:SF5">
    <property type="entry name" value="SENSOR HISTIDINE KINASE TRCS"/>
    <property type="match status" value="1"/>
</dbReference>
<dbReference type="PRINTS" id="PR00344">
    <property type="entry name" value="BCTRLSENSOR"/>
</dbReference>
<dbReference type="InterPro" id="IPR036097">
    <property type="entry name" value="HisK_dim/P_sf"/>
</dbReference>
<keyword evidence="6 11" id="KW-0812">Transmembrane</keyword>
<feature type="transmembrane region" description="Helical" evidence="11">
    <location>
        <begin position="21"/>
        <end position="46"/>
    </location>
</feature>
<evidence type="ECO:0000259" key="12">
    <source>
        <dbReference type="PROSITE" id="PS50109"/>
    </source>
</evidence>
<dbReference type="Gene3D" id="1.10.287.130">
    <property type="match status" value="1"/>
</dbReference>
<dbReference type="CDD" id="cd00082">
    <property type="entry name" value="HisKA"/>
    <property type="match status" value="1"/>
</dbReference>
<dbReference type="InterPro" id="IPR004358">
    <property type="entry name" value="Sig_transdc_His_kin-like_C"/>
</dbReference>
<accession>A0AAJ6AH74</accession>
<dbReference type="CDD" id="cd06225">
    <property type="entry name" value="HAMP"/>
    <property type="match status" value="1"/>
</dbReference>
<feature type="transmembrane region" description="Helical" evidence="11">
    <location>
        <begin position="103"/>
        <end position="130"/>
    </location>
</feature>
<dbReference type="Pfam" id="PF00512">
    <property type="entry name" value="HisKA"/>
    <property type="match status" value="1"/>
</dbReference>
<dbReference type="Pfam" id="PF00672">
    <property type="entry name" value="HAMP"/>
    <property type="match status" value="1"/>
</dbReference>
<dbReference type="InterPro" id="IPR003594">
    <property type="entry name" value="HATPase_dom"/>
</dbReference>
<dbReference type="Proteomes" id="UP001224674">
    <property type="component" value="Chromosome"/>
</dbReference>
<dbReference type="SUPFAM" id="SSF55874">
    <property type="entry name" value="ATPase domain of HSP90 chaperone/DNA topoisomerase II/histidine kinase"/>
    <property type="match status" value="1"/>
</dbReference>
<dbReference type="AlphaFoldDB" id="A0AAJ6AH74"/>
<keyword evidence="8 11" id="KW-1133">Transmembrane helix</keyword>
<dbReference type="SMART" id="SM00387">
    <property type="entry name" value="HATPase_c"/>
    <property type="match status" value="1"/>
</dbReference>
<evidence type="ECO:0000256" key="11">
    <source>
        <dbReference type="SAM" id="Phobius"/>
    </source>
</evidence>
<dbReference type="InterPro" id="IPR003661">
    <property type="entry name" value="HisK_dim/P_dom"/>
</dbReference>
<feature type="domain" description="Histidine kinase" evidence="12">
    <location>
        <begin position="192"/>
        <end position="412"/>
    </location>
</feature>
<dbReference type="SMART" id="SM00304">
    <property type="entry name" value="HAMP"/>
    <property type="match status" value="1"/>
</dbReference>
<dbReference type="SMART" id="SM00388">
    <property type="entry name" value="HisKA"/>
    <property type="match status" value="1"/>
</dbReference>
<protein>
    <recommendedName>
        <fullName evidence="3">histidine kinase</fullName>
        <ecNumber evidence="3">2.7.13.3</ecNumber>
    </recommendedName>
</protein>
<dbReference type="GO" id="GO:0005886">
    <property type="term" value="C:plasma membrane"/>
    <property type="evidence" value="ECO:0007669"/>
    <property type="project" value="UniProtKB-SubCell"/>
</dbReference>
<evidence type="ECO:0000256" key="9">
    <source>
        <dbReference type="ARBA" id="ARBA00023012"/>
    </source>
</evidence>
<dbReference type="InterPro" id="IPR005467">
    <property type="entry name" value="His_kinase_dom"/>
</dbReference>
<evidence type="ECO:0000256" key="8">
    <source>
        <dbReference type="ARBA" id="ARBA00022989"/>
    </source>
</evidence>
<organism evidence="14 15">
    <name type="scientific">Auritidibacter ignavus</name>
    <dbReference type="NCBI Taxonomy" id="678932"/>
    <lineage>
        <taxon>Bacteria</taxon>
        <taxon>Bacillati</taxon>
        <taxon>Actinomycetota</taxon>
        <taxon>Actinomycetes</taxon>
        <taxon>Micrococcales</taxon>
        <taxon>Micrococcaceae</taxon>
        <taxon>Auritidibacter</taxon>
    </lineage>
</organism>
<dbReference type="CDD" id="cd00075">
    <property type="entry name" value="HATPase"/>
    <property type="match status" value="1"/>
</dbReference>
<evidence type="ECO:0000256" key="3">
    <source>
        <dbReference type="ARBA" id="ARBA00012438"/>
    </source>
</evidence>
<dbReference type="InterPro" id="IPR036890">
    <property type="entry name" value="HATPase_C_sf"/>
</dbReference>
<keyword evidence="5" id="KW-0808">Transferase</keyword>
<evidence type="ECO:0000313" key="14">
    <source>
        <dbReference type="EMBL" id="WGH92692.1"/>
    </source>
</evidence>
<dbReference type="SUPFAM" id="SSF158472">
    <property type="entry name" value="HAMP domain-like"/>
    <property type="match status" value="1"/>
</dbReference>
<dbReference type="Pfam" id="PF02518">
    <property type="entry name" value="HATPase_c"/>
    <property type="match status" value="1"/>
</dbReference>
<keyword evidence="4" id="KW-0597">Phosphoprotein</keyword>
<reference evidence="14 15" key="1">
    <citation type="submission" date="2023-03" db="EMBL/GenBank/DDBJ databases">
        <title>Complete genome sequences of several Auritidibacter ignavus strains isolated from ear infections.</title>
        <authorList>
            <person name="Baehr T."/>
            <person name="Baumhoegger A.M."/>
        </authorList>
    </citation>
    <scope>NUCLEOTIDE SEQUENCE [LARGE SCALE GENOMIC DNA]</scope>
    <source>
        <strain evidence="14 15">BABAE-6</strain>
    </source>
</reference>
<keyword evidence="7 14" id="KW-0418">Kinase</keyword>
<dbReference type="Gene3D" id="6.10.340.10">
    <property type="match status" value="1"/>
</dbReference>
<keyword evidence="10 11" id="KW-0472">Membrane</keyword>
<proteinExistence type="predicted"/>
<dbReference type="InterPro" id="IPR003660">
    <property type="entry name" value="HAMP_dom"/>
</dbReference>
<evidence type="ECO:0000256" key="1">
    <source>
        <dbReference type="ARBA" id="ARBA00000085"/>
    </source>
</evidence>
<keyword evidence="9" id="KW-0902">Two-component regulatory system</keyword>
<comment type="subcellular location">
    <subcellularLocation>
        <location evidence="2">Cell membrane</location>
    </subcellularLocation>
</comment>
<gene>
    <name evidence="14" type="ORF">QDX21_10355</name>
</gene>
<evidence type="ECO:0000313" key="15">
    <source>
        <dbReference type="Proteomes" id="UP001224674"/>
    </source>
</evidence>
<evidence type="ECO:0000256" key="2">
    <source>
        <dbReference type="ARBA" id="ARBA00004236"/>
    </source>
</evidence>
<dbReference type="InterPro" id="IPR050428">
    <property type="entry name" value="TCS_sensor_his_kinase"/>
</dbReference>
<dbReference type="RefSeq" id="WP_279674672.1">
    <property type="nucleotide sequence ID" value="NZ_CP122566.1"/>
</dbReference>
<dbReference type="PROSITE" id="PS50109">
    <property type="entry name" value="HIS_KIN"/>
    <property type="match status" value="1"/>
</dbReference>
<evidence type="ECO:0000256" key="5">
    <source>
        <dbReference type="ARBA" id="ARBA00022679"/>
    </source>
</evidence>
<dbReference type="PANTHER" id="PTHR45436">
    <property type="entry name" value="SENSOR HISTIDINE KINASE YKOH"/>
    <property type="match status" value="1"/>
</dbReference>
<dbReference type="EMBL" id="CP122566">
    <property type="protein sequence ID" value="WGH92692.1"/>
    <property type="molecule type" value="Genomic_DNA"/>
</dbReference>
<evidence type="ECO:0000259" key="13">
    <source>
        <dbReference type="PROSITE" id="PS50885"/>
    </source>
</evidence>
<dbReference type="EC" id="2.7.13.3" evidence="3"/>
<comment type="catalytic activity">
    <reaction evidence="1">
        <text>ATP + protein L-histidine = ADP + protein N-phospho-L-histidine.</text>
        <dbReference type="EC" id="2.7.13.3"/>
    </reaction>
</comment>
<dbReference type="Gene3D" id="3.30.565.10">
    <property type="entry name" value="Histidine kinase-like ATPase, C-terminal domain"/>
    <property type="match status" value="1"/>
</dbReference>
<name>A0AAJ6AH74_9MICC</name>
<dbReference type="SUPFAM" id="SSF47384">
    <property type="entry name" value="Homodimeric domain of signal transducing histidine kinase"/>
    <property type="match status" value="1"/>
</dbReference>
<sequence>MTEQPPQRLRPAHRFSARTRLAFSYAVLVIICGAVLLTVLVTYLGLGPDYSFGRVGATGEDGSVLIVPDSTHAPAGTEGSEVADGAESPGGSFSVEVQSREDLITLLITVSVIVLLILAVLSSLVAWWLAGRMLRPLAQINEAAQIAASGRLDHRIGLTGPRDEIVDLAQTFDAMLENIQRYNTAQRRFAANASHELRTPLAASKTILDVARATPGGVDRQVLERLAELNARSSSTVESLLDLAEAEAGGIQTGPVDLAEVAETVLDQYTVATDERGLQVTTELSPAVADADERLLVQLMQNLVENAIRHNRDNGVLTVRTATLAPAKPPVDTDETGDVQLRVEGAGEMIDPEVLAHLTEPFHTARGRAGGTSRGLGLAIVAAIVERSHGELELTARPGGGLIVTVTLPRATTGQTT</sequence>
<evidence type="ECO:0000256" key="10">
    <source>
        <dbReference type="ARBA" id="ARBA00023136"/>
    </source>
</evidence>
<keyword evidence="15" id="KW-1185">Reference proteome</keyword>